<comment type="caution">
    <text evidence="1">The sequence shown here is derived from an EMBL/GenBank/DDBJ whole genome shotgun (WGS) entry which is preliminary data.</text>
</comment>
<sequence length="215" mass="23526">MHFHPCDVALKLHLFFVIGLICFVSNSTYAVPVSGESGSIVPVSLPAHIFAPVQVEFTRDSEISNPPPELALAFNLFPEGAEKHMDAHIVPNFDKVAKSSAGRLLNIAATHFSLQGMHVTKFTNYADWKNEKIPFKVIFPQGSLQVEMSLMGRDGTLTGSGISLKIEKGELITPGKVSQSMLERSRLHVVFRVNSTARLPMHVAEPFSSQGDGSR</sequence>
<evidence type="ECO:0000313" key="1">
    <source>
        <dbReference type="EMBL" id="KAJ3805106.1"/>
    </source>
</evidence>
<reference evidence="1" key="1">
    <citation type="submission" date="2022-09" db="EMBL/GenBank/DDBJ databases">
        <title>A Global Phylogenomic Analysis of the Shiitake Genus Lentinula.</title>
        <authorList>
            <consortium name="DOE Joint Genome Institute"/>
            <person name="Sierra-Patev S."/>
            <person name="Min B."/>
            <person name="Naranjo-Ortiz M."/>
            <person name="Looney B."/>
            <person name="Konkel Z."/>
            <person name="Slot J.C."/>
            <person name="Sakamoto Y."/>
            <person name="Steenwyk J.L."/>
            <person name="Rokas A."/>
            <person name="Carro J."/>
            <person name="Camarero S."/>
            <person name="Ferreira P."/>
            <person name="Molpeceres G."/>
            <person name="Ruiz-Duenas F.J."/>
            <person name="Serrano A."/>
            <person name="Henrissat B."/>
            <person name="Drula E."/>
            <person name="Hughes K.W."/>
            <person name="Mata J.L."/>
            <person name="Ishikawa N.K."/>
            <person name="Vargas-Isla R."/>
            <person name="Ushijima S."/>
            <person name="Smith C.A."/>
            <person name="Ahrendt S."/>
            <person name="Andreopoulos W."/>
            <person name="He G."/>
            <person name="Labutti K."/>
            <person name="Lipzen A."/>
            <person name="Ng V."/>
            <person name="Riley R."/>
            <person name="Sandor L."/>
            <person name="Barry K."/>
            <person name="Martinez A.T."/>
            <person name="Xiao Y."/>
            <person name="Gibbons J.G."/>
            <person name="Terashima K."/>
            <person name="Grigoriev I.V."/>
            <person name="Hibbett D.S."/>
        </authorList>
    </citation>
    <scope>NUCLEOTIDE SEQUENCE</scope>
    <source>
        <strain evidence="1">TMI1499</strain>
    </source>
</reference>
<protein>
    <submittedName>
        <fullName evidence="1">Uncharacterized protein</fullName>
    </submittedName>
</protein>
<evidence type="ECO:0000313" key="2">
    <source>
        <dbReference type="Proteomes" id="UP001163835"/>
    </source>
</evidence>
<name>A0ACC1TK82_9AGAR</name>
<keyword evidence="2" id="KW-1185">Reference proteome</keyword>
<organism evidence="1 2">
    <name type="scientific">Lentinula aff. lateritia</name>
    <dbReference type="NCBI Taxonomy" id="2804960"/>
    <lineage>
        <taxon>Eukaryota</taxon>
        <taxon>Fungi</taxon>
        <taxon>Dikarya</taxon>
        <taxon>Basidiomycota</taxon>
        <taxon>Agaricomycotina</taxon>
        <taxon>Agaricomycetes</taxon>
        <taxon>Agaricomycetidae</taxon>
        <taxon>Agaricales</taxon>
        <taxon>Marasmiineae</taxon>
        <taxon>Omphalotaceae</taxon>
        <taxon>Lentinula</taxon>
    </lineage>
</organism>
<gene>
    <name evidence="1" type="ORF">F5876DRAFT_70083</name>
</gene>
<proteinExistence type="predicted"/>
<accession>A0ACC1TK82</accession>
<dbReference type="EMBL" id="MU795685">
    <property type="protein sequence ID" value="KAJ3805106.1"/>
    <property type="molecule type" value="Genomic_DNA"/>
</dbReference>
<dbReference type="Proteomes" id="UP001163835">
    <property type="component" value="Unassembled WGS sequence"/>
</dbReference>